<dbReference type="PANTHER" id="PTHR10000">
    <property type="entry name" value="PHOSPHOSERINE PHOSPHATASE"/>
    <property type="match status" value="1"/>
</dbReference>
<dbReference type="SUPFAM" id="SSF56784">
    <property type="entry name" value="HAD-like"/>
    <property type="match status" value="1"/>
</dbReference>
<comment type="caution">
    <text evidence="1">The sequence shown here is derived from an EMBL/GenBank/DDBJ whole genome shotgun (WGS) entry which is preliminary data.</text>
</comment>
<protein>
    <submittedName>
        <fullName evidence="1">Haloacid dehalogenase-like family hydrolase</fullName>
        <ecNumber evidence="1">3.-.-.-</ecNumber>
    </submittedName>
</protein>
<reference evidence="1 2" key="1">
    <citation type="submission" date="2014-08" db="EMBL/GenBank/DDBJ databases">
        <title>Genome sequence of Tetragenococcus muriaticus.</title>
        <authorList>
            <person name="Chuea-nongthon C."/>
            <person name="Rodtong S."/>
            <person name="Yongsawatdigul J."/>
            <person name="Steele J.L."/>
            <person name="Liu X.-y."/>
            <person name="Speers J."/>
            <person name="Glasner J.D."/>
            <person name="Neeno-Eckwall E.C."/>
        </authorList>
    </citation>
    <scope>NUCLEOTIDE SEQUENCE [LARGE SCALE GENOMIC DNA]</scope>
    <source>
        <strain evidence="1 2">PMC-11-5</strain>
    </source>
</reference>
<dbReference type="InterPro" id="IPR036412">
    <property type="entry name" value="HAD-like_sf"/>
</dbReference>
<evidence type="ECO:0000313" key="1">
    <source>
        <dbReference type="EMBL" id="KFN91891.1"/>
    </source>
</evidence>
<dbReference type="PATRIC" id="fig|1302649.3.peg.1157"/>
<dbReference type="EMBL" id="JPVU01000120">
    <property type="protein sequence ID" value="KFN91891.1"/>
    <property type="molecule type" value="Genomic_DNA"/>
</dbReference>
<dbReference type="Gene3D" id="3.40.50.1000">
    <property type="entry name" value="HAD superfamily/HAD-like"/>
    <property type="match status" value="1"/>
</dbReference>
<dbReference type="GO" id="GO:0005829">
    <property type="term" value="C:cytosol"/>
    <property type="evidence" value="ECO:0007669"/>
    <property type="project" value="TreeGrafter"/>
</dbReference>
<dbReference type="SFLD" id="SFLDS00003">
    <property type="entry name" value="Haloacid_Dehalogenase"/>
    <property type="match status" value="1"/>
</dbReference>
<dbReference type="EC" id="3.-.-.-" evidence="1"/>
<dbReference type="InterPro" id="IPR006379">
    <property type="entry name" value="HAD-SF_hydro_IIB"/>
</dbReference>
<dbReference type="Pfam" id="PF08282">
    <property type="entry name" value="Hydrolase_3"/>
    <property type="match status" value="1"/>
</dbReference>
<dbReference type="GO" id="GO:0016791">
    <property type="term" value="F:phosphatase activity"/>
    <property type="evidence" value="ECO:0007669"/>
    <property type="project" value="TreeGrafter"/>
</dbReference>
<dbReference type="Gene3D" id="3.30.1240.10">
    <property type="match status" value="1"/>
</dbReference>
<proteinExistence type="predicted"/>
<name>A0A091C254_9ENTE</name>
<evidence type="ECO:0000313" key="2">
    <source>
        <dbReference type="Proteomes" id="UP000029380"/>
    </source>
</evidence>
<dbReference type="GO" id="GO:0000287">
    <property type="term" value="F:magnesium ion binding"/>
    <property type="evidence" value="ECO:0007669"/>
    <property type="project" value="TreeGrafter"/>
</dbReference>
<dbReference type="PANTHER" id="PTHR10000:SF55">
    <property type="entry name" value="5-AMINO-6-(5-PHOSPHO-D-RIBITYLAMINO)URACIL PHOSPHATASE YCSE"/>
    <property type="match status" value="1"/>
</dbReference>
<gene>
    <name evidence="1" type="ORF">TMUPMC115_1156</name>
</gene>
<dbReference type="SFLD" id="SFLDG01140">
    <property type="entry name" value="C2.B:_Phosphomannomutase_and_P"/>
    <property type="match status" value="1"/>
</dbReference>
<dbReference type="NCBIfam" id="TIGR00099">
    <property type="entry name" value="Cof-subfamily"/>
    <property type="match status" value="1"/>
</dbReference>
<dbReference type="InterPro" id="IPR023214">
    <property type="entry name" value="HAD_sf"/>
</dbReference>
<accession>A0A091C254</accession>
<sequence length="306" mass="34093">MLVTHFLFVLYERKQYMIKLIASDMDGTLLDANMQIPEKNVTAIKYAQSQGVEFMVATGRNRLEALPSLTEAGIECAMITLNGAQVFNKEGNSMFMESIDLETAEKVLDFLEKEDIYCEISTNKGTFSQSKERRIENFATMVAEAMPHLTHKVAIAMSTARLEYLPIQFVDSIREVMRRDDITVLKIICFHRDGAAFLGPAARMIDENFTNLFVTSSGQNNLEINHRLAQKGIAVGHIAKERGINLDEVMTIGDNLNDVSMIQSTGVSFAMGNGLPEVKEYAKYITDTNVAAGVGQAIYRAIKENL</sequence>
<dbReference type="CDD" id="cd07516">
    <property type="entry name" value="HAD_Pase"/>
    <property type="match status" value="1"/>
</dbReference>
<dbReference type="InterPro" id="IPR000150">
    <property type="entry name" value="Cof"/>
</dbReference>
<keyword evidence="1" id="KW-0378">Hydrolase</keyword>
<organism evidence="1 2">
    <name type="scientific">Tetragenococcus muriaticus PMC-11-5</name>
    <dbReference type="NCBI Taxonomy" id="1302649"/>
    <lineage>
        <taxon>Bacteria</taxon>
        <taxon>Bacillati</taxon>
        <taxon>Bacillota</taxon>
        <taxon>Bacilli</taxon>
        <taxon>Lactobacillales</taxon>
        <taxon>Enterococcaceae</taxon>
        <taxon>Tetragenococcus</taxon>
    </lineage>
</organism>
<dbReference type="AlphaFoldDB" id="A0A091C254"/>
<dbReference type="NCBIfam" id="TIGR01484">
    <property type="entry name" value="HAD-SF-IIB"/>
    <property type="match status" value="1"/>
</dbReference>
<dbReference type="Proteomes" id="UP000029380">
    <property type="component" value="Unassembled WGS sequence"/>
</dbReference>